<dbReference type="GO" id="GO:0003723">
    <property type="term" value="F:RNA binding"/>
    <property type="evidence" value="ECO:0007669"/>
    <property type="project" value="UniProtKB-UniRule"/>
</dbReference>
<keyword evidence="4 5" id="KW-0694">RNA-binding</keyword>
<comment type="function">
    <text evidence="5">RNA helicase.</text>
</comment>
<keyword evidence="3 5" id="KW-0067">ATP-binding</keyword>
<dbReference type="PROSITE" id="PS51194">
    <property type="entry name" value="HELICASE_CTER"/>
    <property type="match status" value="1"/>
</dbReference>
<evidence type="ECO:0000313" key="7">
    <source>
        <dbReference type="EMBL" id="KAK1936285.1"/>
    </source>
</evidence>
<dbReference type="AlphaFoldDB" id="A0AAD9GDE2"/>
<dbReference type="Gene3D" id="3.40.50.300">
    <property type="entry name" value="P-loop containing nucleotide triphosphate hydrolases"/>
    <property type="match status" value="2"/>
</dbReference>
<evidence type="ECO:0000256" key="4">
    <source>
        <dbReference type="ARBA" id="ARBA00022884"/>
    </source>
</evidence>
<reference evidence="7" key="1">
    <citation type="journal article" date="2014" name="Nucleic Acids Res.">
        <title>The evolutionary dynamics of variant antigen genes in Babesia reveal a history of genomic innovation underlying host-parasite interaction.</title>
        <authorList>
            <person name="Jackson A.P."/>
            <person name="Otto T.D."/>
            <person name="Darby A."/>
            <person name="Ramaprasad A."/>
            <person name="Xia D."/>
            <person name="Echaide I.E."/>
            <person name="Farber M."/>
            <person name="Gahlot S."/>
            <person name="Gamble J."/>
            <person name="Gupta D."/>
            <person name="Gupta Y."/>
            <person name="Jackson L."/>
            <person name="Malandrin L."/>
            <person name="Malas T.B."/>
            <person name="Moussa E."/>
            <person name="Nair M."/>
            <person name="Reid A.J."/>
            <person name="Sanders M."/>
            <person name="Sharma J."/>
            <person name="Tracey A."/>
            <person name="Quail M.A."/>
            <person name="Weir W."/>
            <person name="Wastling J.M."/>
            <person name="Hall N."/>
            <person name="Willadsen P."/>
            <person name="Lingelbach K."/>
            <person name="Shiels B."/>
            <person name="Tait A."/>
            <person name="Berriman M."/>
            <person name="Allred D.R."/>
            <person name="Pain A."/>
        </authorList>
    </citation>
    <scope>NUCLEOTIDE SEQUENCE</scope>
    <source>
        <strain evidence="7">1802A</strain>
    </source>
</reference>
<dbReference type="Proteomes" id="UP001195914">
    <property type="component" value="Unassembled WGS sequence"/>
</dbReference>
<name>A0AAD9GDE2_BABDI</name>
<evidence type="ECO:0000256" key="2">
    <source>
        <dbReference type="ARBA" id="ARBA00022801"/>
    </source>
</evidence>
<feature type="domain" description="Helicase C-terminal" evidence="6">
    <location>
        <begin position="404"/>
        <end position="548"/>
    </location>
</feature>
<reference evidence="7" key="2">
    <citation type="submission" date="2021-05" db="EMBL/GenBank/DDBJ databases">
        <authorList>
            <person name="Pain A."/>
        </authorList>
    </citation>
    <scope>NUCLEOTIDE SEQUENCE</scope>
    <source>
        <strain evidence="7">1802A</strain>
    </source>
</reference>
<comment type="domain">
    <text evidence="5">The Q motif is unique to and characteristic of the DEAD box family of RNA helicases and controls ATP binding and hydrolysis.</text>
</comment>
<dbReference type="EC" id="3.6.4.13" evidence="5"/>
<keyword evidence="5" id="KW-0347">Helicase</keyword>
<keyword evidence="1 5" id="KW-0547">Nucleotide-binding</keyword>
<gene>
    <name evidence="7" type="ORF">X943_002582</name>
</gene>
<dbReference type="GO" id="GO:0016787">
    <property type="term" value="F:hydrolase activity"/>
    <property type="evidence" value="ECO:0007669"/>
    <property type="project" value="UniProtKB-KW"/>
</dbReference>
<evidence type="ECO:0000256" key="5">
    <source>
        <dbReference type="RuleBase" id="RU365068"/>
    </source>
</evidence>
<dbReference type="SUPFAM" id="SSF52540">
    <property type="entry name" value="P-loop containing nucleoside triphosphate hydrolases"/>
    <property type="match status" value="1"/>
</dbReference>
<dbReference type="PANTHER" id="PTHR24031">
    <property type="entry name" value="RNA HELICASE"/>
    <property type="match status" value="1"/>
</dbReference>
<dbReference type="InterPro" id="IPR027417">
    <property type="entry name" value="P-loop_NTPase"/>
</dbReference>
<evidence type="ECO:0000259" key="6">
    <source>
        <dbReference type="PROSITE" id="PS51194"/>
    </source>
</evidence>
<comment type="catalytic activity">
    <reaction evidence="5">
        <text>ATP + H2O = ADP + phosphate + H(+)</text>
        <dbReference type="Rhea" id="RHEA:13065"/>
        <dbReference type="ChEBI" id="CHEBI:15377"/>
        <dbReference type="ChEBI" id="CHEBI:15378"/>
        <dbReference type="ChEBI" id="CHEBI:30616"/>
        <dbReference type="ChEBI" id="CHEBI:43474"/>
        <dbReference type="ChEBI" id="CHEBI:456216"/>
        <dbReference type="EC" id="3.6.4.13"/>
    </reaction>
</comment>
<sequence>MGTTTNDSCHAFGMRKQVDFSHLMFEPELVKHLRLFGLESLKPFQYIMGKCLIDALECMDRSNKASASKFVFYNDGGSGRSVGYILPLLQIYSRNKGADPNSAKPFQGSTLIVAKDTESSRDIGCLIISLNPNVNCLVLDDAGSSEIANAGIERQCNPLVGDEIRKAAHNISASKELSGSCVTNEVLVVSISRLRALLASKSKGFSPARLSTISCIIFDDFSRYISGGDVLEDLYNRIKSARLMEASDSDTGKHGAIMPRPGVKDRPPKKIADAVAREHIDPTSMAAGLTDVHIVAIVDSIGDVFCKYATEHLGGFWLYDFKDGTKRRIIGDGRNDAVRLEVDLNITPEIVTVSSEGPPTGTNLPIEHSICKVVGGNKKWDRIYTLKCLVYYYLNLPTISLERLLPPMIRKPRPSHQCIIFVSNRAQQRYLSSLECFRDISVYLGRDITIYERATNLSRFRNGSRPIMIATDASIKGCNFDDVRYIFNYHPPRTVESYRCRAAIAGKNANSLCISMYSKDEYSAFSTLLKDLGRRISIHIPPSRDFMLQHNVSWLESFASELVKAKPSFLLPFITKAAELLETQGSDAIFNKCISLLVGDDSIRHATGEASGLSPIKDGSILSGRRGYTAVTVFDGGAYGSMSMNDLKRLVQRLLPDISVESILGKYCRTENGYVIDVATDSVGALLNAANDEPDVYFETAHHLPRMVLDVSTRHQRARGHMNKLPWRSYKIRRLQQQRRMI</sequence>
<accession>A0AAD9GDE2</accession>
<keyword evidence="2 5" id="KW-0378">Hydrolase</keyword>
<dbReference type="InterPro" id="IPR001650">
    <property type="entry name" value="Helicase_C-like"/>
</dbReference>
<comment type="similarity">
    <text evidence="5">Belongs to the DEAD box helicase family.</text>
</comment>
<dbReference type="Pfam" id="PF00271">
    <property type="entry name" value="Helicase_C"/>
    <property type="match status" value="1"/>
</dbReference>
<evidence type="ECO:0000256" key="3">
    <source>
        <dbReference type="ARBA" id="ARBA00022840"/>
    </source>
</evidence>
<comment type="caution">
    <text evidence="7">The sequence shown here is derived from an EMBL/GenBank/DDBJ whole genome shotgun (WGS) entry which is preliminary data.</text>
</comment>
<evidence type="ECO:0000256" key="1">
    <source>
        <dbReference type="ARBA" id="ARBA00022741"/>
    </source>
</evidence>
<evidence type="ECO:0000313" key="8">
    <source>
        <dbReference type="Proteomes" id="UP001195914"/>
    </source>
</evidence>
<dbReference type="EMBL" id="JAHBMH010000044">
    <property type="protein sequence ID" value="KAK1936285.1"/>
    <property type="molecule type" value="Genomic_DNA"/>
</dbReference>
<proteinExistence type="inferred from homology"/>
<organism evidence="7 8">
    <name type="scientific">Babesia divergens</name>
    <dbReference type="NCBI Taxonomy" id="32595"/>
    <lineage>
        <taxon>Eukaryota</taxon>
        <taxon>Sar</taxon>
        <taxon>Alveolata</taxon>
        <taxon>Apicomplexa</taxon>
        <taxon>Aconoidasida</taxon>
        <taxon>Piroplasmida</taxon>
        <taxon>Babesiidae</taxon>
        <taxon>Babesia</taxon>
    </lineage>
</organism>
<dbReference type="GO" id="GO:0003724">
    <property type="term" value="F:RNA helicase activity"/>
    <property type="evidence" value="ECO:0007669"/>
    <property type="project" value="UniProtKB-EC"/>
</dbReference>
<protein>
    <recommendedName>
        <fullName evidence="5">ATP-dependent RNA helicase</fullName>
        <ecNumber evidence="5">3.6.4.13</ecNumber>
    </recommendedName>
</protein>
<dbReference type="GO" id="GO:0005524">
    <property type="term" value="F:ATP binding"/>
    <property type="evidence" value="ECO:0007669"/>
    <property type="project" value="UniProtKB-UniRule"/>
</dbReference>
<keyword evidence="8" id="KW-1185">Reference proteome</keyword>